<name>A0A218PA13_9EURY</name>
<dbReference type="InterPro" id="IPR005489">
    <property type="entry name" value="DUF257"/>
</dbReference>
<dbReference type="EMBL" id="CP015102">
    <property type="protein sequence ID" value="ASJ07608.1"/>
    <property type="molecule type" value="Genomic_DNA"/>
</dbReference>
<reference evidence="1 2" key="1">
    <citation type="submission" date="2016-04" db="EMBL/GenBank/DDBJ databases">
        <title>Complete genome sequence of Thermococcus pacificus type strain P4.</title>
        <authorList>
            <person name="Oger P.M."/>
        </authorList>
    </citation>
    <scope>NUCLEOTIDE SEQUENCE [LARGE SCALE GENOMIC DNA]</scope>
    <source>
        <strain evidence="1 2">P-4</strain>
    </source>
</reference>
<evidence type="ECO:0000313" key="2">
    <source>
        <dbReference type="Proteomes" id="UP000197418"/>
    </source>
</evidence>
<dbReference type="Proteomes" id="UP000197418">
    <property type="component" value="Chromosome"/>
</dbReference>
<sequence length="214" mass="23724">MALQAVDSILFGLRSGETVLVEYGSTSSPELLLYLICRRCGDRRRPVLLDDISDSFAEALTRLELVGLNLEGLSNVPVIKIGGNRDVGSVFGRVEVDKHSLDTKYYDRLYFSAAEQELVLNPVLGFHKFFLVIPDRELLRLIRNISTFVGRSGRAAVYLVNRDVVERSQLSGHYHLFREIATTIVSIEQSGDGYVGGVPKAADDGLRGVRIPMP</sequence>
<evidence type="ECO:0000313" key="1">
    <source>
        <dbReference type="EMBL" id="ASJ07608.1"/>
    </source>
</evidence>
<organism evidence="1 2">
    <name type="scientific">Thermococcus pacificus</name>
    <dbReference type="NCBI Taxonomy" id="71998"/>
    <lineage>
        <taxon>Archaea</taxon>
        <taxon>Methanobacteriati</taxon>
        <taxon>Methanobacteriota</taxon>
        <taxon>Thermococci</taxon>
        <taxon>Thermococcales</taxon>
        <taxon>Thermococcaceae</taxon>
        <taxon>Thermococcus</taxon>
    </lineage>
</organism>
<dbReference type="OrthoDB" id="85875at2157"/>
<accession>A0A218PA13</accession>
<dbReference type="AlphaFoldDB" id="A0A218PA13"/>
<protein>
    <recommendedName>
        <fullName evidence="3">KaiC-like domain-containing protein</fullName>
    </recommendedName>
</protein>
<proteinExistence type="predicted"/>
<dbReference type="Gene3D" id="3.40.50.11570">
    <property type="entry name" value="Protein of unknown function DUF257"/>
    <property type="match status" value="1"/>
</dbReference>
<dbReference type="Pfam" id="PF03192">
    <property type="entry name" value="DUF257"/>
    <property type="match status" value="1"/>
</dbReference>
<gene>
    <name evidence="1" type="ORF">A3L08_01165</name>
</gene>
<dbReference type="KEGG" id="tpaf:A3L08_01165"/>
<keyword evidence="2" id="KW-1185">Reference proteome</keyword>
<evidence type="ECO:0008006" key="3">
    <source>
        <dbReference type="Google" id="ProtNLM"/>
    </source>
</evidence>